<evidence type="ECO:0000259" key="1">
    <source>
        <dbReference type="Pfam" id="PF02541"/>
    </source>
</evidence>
<dbReference type="OrthoDB" id="3698573at2"/>
<dbReference type="Gene3D" id="1.10.3210.10">
    <property type="entry name" value="Hypothetical protein af1432"/>
    <property type="match status" value="1"/>
</dbReference>
<reference evidence="2 3" key="1">
    <citation type="submission" date="2018-12" db="EMBL/GenBank/DDBJ databases">
        <title>Croceicoccus ponticola sp. nov., a lipolytic bacterium isolated from seawater.</title>
        <authorList>
            <person name="Yoon J.-H."/>
        </authorList>
    </citation>
    <scope>NUCLEOTIDE SEQUENCE [LARGE SCALE GENOMIC DNA]</scope>
    <source>
        <strain evidence="2 3">GM-16</strain>
    </source>
</reference>
<sequence>MVIYGGSTRAPQVLANEKVTARLGRDLSQTGSMADDAVALALAGLARFALILRDLEITDVETVATAAVRDAVNGSEFLTSVRALGLNVRLLSGEEEARASALGVIGAFPDADGVVADLGGGSLELISVGNNVPGEGTTLPLGSLRLAALRSEGDEKFQSRVREIIRGAGWDQGGGTLYLVGGTWRTMAILAMRQQGHPLSDPHGLCIDGATALKLARRTAKTSSEALRAIPRVSTMRSQILPDAAALLVGLLEILEPERLVFSAWGLREGLLYDRLEPAERAQNPLLAGVSLFAGQHGAPPTLATRVAAWTVGATPKDGEGSERLRLAATMLALASLQIEPNLRMQHSVDWALYKRWLGIDDVGRAMMAATALGNGGETDLPKLLTELAPVERLDEALTWGLAIRLCRRLGLQSRQSLQMTKLVVEDDTLRLVFNESHAALAIAPAPKDLKNLAERLGLKPSIEVVSETVFAALKNDAAYGAEASTV</sequence>
<dbReference type="Proteomes" id="UP000283003">
    <property type="component" value="Unassembled WGS sequence"/>
</dbReference>
<dbReference type="AlphaFoldDB" id="A0A437H2N2"/>
<dbReference type="EMBL" id="RXOL01000001">
    <property type="protein sequence ID" value="RVQ69752.1"/>
    <property type="molecule type" value="Genomic_DNA"/>
</dbReference>
<dbReference type="PANTHER" id="PTHR30005:SF0">
    <property type="entry name" value="RETROGRADE REGULATION PROTEIN 2"/>
    <property type="match status" value="1"/>
</dbReference>
<dbReference type="Gene3D" id="3.30.420.40">
    <property type="match status" value="1"/>
</dbReference>
<dbReference type="InterPro" id="IPR003695">
    <property type="entry name" value="Ppx_GppA_N"/>
</dbReference>
<comment type="caution">
    <text evidence="2">The sequence shown here is derived from an EMBL/GenBank/DDBJ whole genome shotgun (WGS) entry which is preliminary data.</text>
</comment>
<dbReference type="SUPFAM" id="SSF53067">
    <property type="entry name" value="Actin-like ATPase domain"/>
    <property type="match status" value="2"/>
</dbReference>
<protein>
    <submittedName>
        <fullName evidence="2">Ppx/GppA family phosphatase</fullName>
    </submittedName>
</protein>
<gene>
    <name evidence="2" type="ORF">EKN06_01860</name>
</gene>
<dbReference type="GO" id="GO:0016462">
    <property type="term" value="F:pyrophosphatase activity"/>
    <property type="evidence" value="ECO:0007669"/>
    <property type="project" value="TreeGrafter"/>
</dbReference>
<dbReference type="InterPro" id="IPR050273">
    <property type="entry name" value="GppA/Ppx_hydrolase"/>
</dbReference>
<evidence type="ECO:0000313" key="2">
    <source>
        <dbReference type="EMBL" id="RVQ69752.1"/>
    </source>
</evidence>
<proteinExistence type="predicted"/>
<organism evidence="2 3">
    <name type="scientific">Croceicoccus ponticola</name>
    <dbReference type="NCBI Taxonomy" id="2217664"/>
    <lineage>
        <taxon>Bacteria</taxon>
        <taxon>Pseudomonadati</taxon>
        <taxon>Pseudomonadota</taxon>
        <taxon>Alphaproteobacteria</taxon>
        <taxon>Sphingomonadales</taxon>
        <taxon>Erythrobacteraceae</taxon>
        <taxon>Croceicoccus</taxon>
    </lineage>
</organism>
<accession>A0A437H2N2</accession>
<dbReference type="Gene3D" id="3.30.420.150">
    <property type="entry name" value="Exopolyphosphatase. Domain 2"/>
    <property type="match status" value="1"/>
</dbReference>
<feature type="domain" description="Ppx/GppA phosphatase N-terminal" evidence="1">
    <location>
        <begin position="8"/>
        <end position="276"/>
    </location>
</feature>
<name>A0A437H2N2_9SPHN</name>
<dbReference type="CDD" id="cd24052">
    <property type="entry name" value="ASKHA_NBD_HpPPX-GppA-like"/>
    <property type="match status" value="1"/>
</dbReference>
<keyword evidence="3" id="KW-1185">Reference proteome</keyword>
<dbReference type="InterPro" id="IPR043129">
    <property type="entry name" value="ATPase_NBD"/>
</dbReference>
<dbReference type="PANTHER" id="PTHR30005">
    <property type="entry name" value="EXOPOLYPHOSPHATASE"/>
    <property type="match status" value="1"/>
</dbReference>
<evidence type="ECO:0000313" key="3">
    <source>
        <dbReference type="Proteomes" id="UP000283003"/>
    </source>
</evidence>
<dbReference type="Pfam" id="PF02541">
    <property type="entry name" value="Ppx-GppA"/>
    <property type="match status" value="1"/>
</dbReference>